<accession>A0ABV0LVM0</accession>
<evidence type="ECO:0000256" key="1">
    <source>
        <dbReference type="SAM" id="Phobius"/>
    </source>
</evidence>
<dbReference type="RefSeq" id="WP_265105653.1">
    <property type="nucleotide sequence ID" value="NZ_JBEAAL010000001.1"/>
</dbReference>
<evidence type="ECO:0000313" key="3">
    <source>
        <dbReference type="Proteomes" id="UP001496627"/>
    </source>
</evidence>
<name>A0ABV0LVM0_9HYPH</name>
<sequence length="41" mass="4871">MVYEWDEKRARRAYWIRKGLGFLIFACVTAIPVWVAATLIR</sequence>
<gene>
    <name evidence="2" type="ORF">ABK249_01750</name>
</gene>
<keyword evidence="1" id="KW-0812">Transmembrane</keyword>
<keyword evidence="1" id="KW-1133">Transmembrane helix</keyword>
<reference evidence="2 3" key="1">
    <citation type="submission" date="2024-05" db="EMBL/GenBank/DDBJ databases">
        <title>Neorhizobium sp. Rsf11, a plant growth promoting and heavy metal resistant PAH-degrader.</title>
        <authorList>
            <person name="Golubev S.N."/>
            <person name="Muratova A.Y."/>
            <person name="Markelova M.I."/>
        </authorList>
    </citation>
    <scope>NUCLEOTIDE SEQUENCE [LARGE SCALE GENOMIC DNA]</scope>
    <source>
        <strain evidence="2 3">Rsf11</strain>
    </source>
</reference>
<organism evidence="2 3">
    <name type="scientific">Neorhizobium phenanthreniclasticum</name>
    <dbReference type="NCBI Taxonomy" id="3157917"/>
    <lineage>
        <taxon>Bacteria</taxon>
        <taxon>Pseudomonadati</taxon>
        <taxon>Pseudomonadota</taxon>
        <taxon>Alphaproteobacteria</taxon>
        <taxon>Hyphomicrobiales</taxon>
        <taxon>Rhizobiaceae</taxon>
        <taxon>Rhizobium/Agrobacterium group</taxon>
        <taxon>Neorhizobium</taxon>
    </lineage>
</organism>
<keyword evidence="3" id="KW-1185">Reference proteome</keyword>
<proteinExistence type="predicted"/>
<dbReference type="EMBL" id="JBEAAL010000001">
    <property type="protein sequence ID" value="MEQ1403645.1"/>
    <property type="molecule type" value="Genomic_DNA"/>
</dbReference>
<comment type="caution">
    <text evidence="2">The sequence shown here is derived from an EMBL/GenBank/DDBJ whole genome shotgun (WGS) entry which is preliminary data.</text>
</comment>
<keyword evidence="1" id="KW-0472">Membrane</keyword>
<feature type="transmembrane region" description="Helical" evidence="1">
    <location>
        <begin position="20"/>
        <end position="40"/>
    </location>
</feature>
<protein>
    <recommendedName>
        <fullName evidence="4">Transmembrane protein</fullName>
    </recommendedName>
</protein>
<evidence type="ECO:0000313" key="2">
    <source>
        <dbReference type="EMBL" id="MEQ1403645.1"/>
    </source>
</evidence>
<evidence type="ECO:0008006" key="4">
    <source>
        <dbReference type="Google" id="ProtNLM"/>
    </source>
</evidence>
<dbReference type="Proteomes" id="UP001496627">
    <property type="component" value="Unassembled WGS sequence"/>
</dbReference>